<dbReference type="GO" id="GO:0030705">
    <property type="term" value="P:cytoskeleton-dependent intracellular transport"/>
    <property type="evidence" value="ECO:0007669"/>
    <property type="project" value="InterPro"/>
</dbReference>
<feature type="compositionally biased region" description="Polar residues" evidence="7">
    <location>
        <begin position="1794"/>
        <end position="1806"/>
    </location>
</feature>
<evidence type="ECO:0000256" key="2">
    <source>
        <dbReference type="ARBA" id="ARBA00022490"/>
    </source>
</evidence>
<dbReference type="FunFam" id="1.10.418.10:FF:000035">
    <property type="entry name" value="girdin isoform X1"/>
    <property type="match status" value="1"/>
</dbReference>
<feature type="coiled-coil region" evidence="6">
    <location>
        <begin position="252"/>
        <end position="399"/>
    </location>
</feature>
<dbReference type="GO" id="GO:0005085">
    <property type="term" value="F:guanyl-nucleotide exchange factor activity"/>
    <property type="evidence" value="ECO:0007669"/>
    <property type="project" value="UniProtKB-KW"/>
</dbReference>
<dbReference type="Ensembl" id="ENSSFOT00015070949.1">
    <property type="protein sequence ID" value="ENSSFOP00015055768.1"/>
    <property type="gene ID" value="ENSSFOG00015020308.2"/>
</dbReference>
<feature type="compositionally biased region" description="Low complexity" evidence="7">
    <location>
        <begin position="1852"/>
        <end position="1862"/>
    </location>
</feature>
<dbReference type="Gene3D" id="1.10.418.10">
    <property type="entry name" value="Calponin-like domain"/>
    <property type="match status" value="1"/>
</dbReference>
<feature type="compositionally biased region" description="Basic and acidic residues" evidence="7">
    <location>
        <begin position="1374"/>
        <end position="1385"/>
    </location>
</feature>
<dbReference type="Pfam" id="PF19047">
    <property type="entry name" value="HOOK_N"/>
    <property type="match status" value="1"/>
</dbReference>
<feature type="domain" description="Calponin-homology (CH)" evidence="8">
    <location>
        <begin position="6"/>
        <end position="131"/>
    </location>
</feature>
<dbReference type="PANTHER" id="PTHR18947">
    <property type="entry name" value="HOOK PROTEINS"/>
    <property type="match status" value="1"/>
</dbReference>
<reference evidence="9" key="2">
    <citation type="submission" date="2025-08" db="UniProtKB">
        <authorList>
            <consortium name="Ensembl"/>
        </authorList>
    </citation>
    <scope>IDENTIFICATION</scope>
</reference>
<proteinExistence type="inferred from homology"/>
<dbReference type="Gene3D" id="1.10.287.1490">
    <property type="match status" value="1"/>
</dbReference>
<feature type="compositionally biased region" description="Basic residues" evidence="7">
    <location>
        <begin position="1453"/>
        <end position="1463"/>
    </location>
</feature>
<evidence type="ECO:0000256" key="1">
    <source>
        <dbReference type="ARBA" id="ARBA00004496"/>
    </source>
</evidence>
<dbReference type="GO" id="GO:0005813">
    <property type="term" value="C:centrosome"/>
    <property type="evidence" value="ECO:0007669"/>
    <property type="project" value="TreeGrafter"/>
</dbReference>
<evidence type="ECO:0000256" key="4">
    <source>
        <dbReference type="ARBA" id="ARBA00023054"/>
    </source>
</evidence>
<feature type="region of interest" description="Disordered" evidence="7">
    <location>
        <begin position="1510"/>
        <end position="1689"/>
    </location>
</feature>
<feature type="compositionally biased region" description="Basic and acidic residues" evidence="7">
    <location>
        <begin position="1758"/>
        <end position="1773"/>
    </location>
</feature>
<feature type="coiled-coil region" evidence="6">
    <location>
        <begin position="1208"/>
        <end position="1351"/>
    </location>
</feature>
<protein>
    <submittedName>
        <fullName evidence="9">Coiled-coil domain containing 88C</fullName>
    </submittedName>
</protein>
<evidence type="ECO:0000313" key="9">
    <source>
        <dbReference type="Ensembl" id="ENSSFOP00015055768.1"/>
    </source>
</evidence>
<comment type="subcellular location">
    <subcellularLocation>
        <location evidence="1">Cytoplasm</location>
    </subcellularLocation>
</comment>
<dbReference type="GeneTree" id="ENSGT00940000154785"/>
<keyword evidence="3" id="KW-0344">Guanine-nucleotide releasing factor</keyword>
<sequence>IRIKKMQTIQVLLQKIVWLLVKTFGPLGSGAEDKLSMFMDLVDGVFLHKIMTHIDPSPSNQWVNKHVNNDINLRIQNLNIIIRQIKNYYQESLQQLVVMNLPNVLTISKDPLSGKSMEELKRLLLLMLGCAVQCERKEEFIEKIKSLDIETQAAIVSHIQEVTHNPENVLDMQWLGLAELSAEELDSLFRNMAFHLRKLVDERDDNVEVIVELTQERDYLQSQQQQPPHKLQATSLEQPVALLSKEERQHLAVELADSKAKLRRSRQELEEKAEQLIDAKSEVERLDLEVQKLRQENMQLLAEARSSRAYRDELDALRERAGRVDRLETELARCKEKLHDVHFYRSRVEELREDNVTLLETKALLEEQLEGARGRCDRLHELEKENLHLRSKLHDTEMDRDADKKRIKELVAENMALEISQKQSMNESAHLGWELEQLAKSSDAACKSFGFELNESASSRLLKFEKENQSLKNTIQELREASLALEEDRLHALELEKENHGLNKKLERLQMLLEQEKQATQHTENMRNDLLKDKLKLQKTLEAVHADKDRQILELEQEKEHLSQAVTSLRNRAQVDSAAQVQEVEKENQVLHQTISDTGSKIVRLEAEKRQATRELEELRKQADRAEELVQEVSRLERGYEQLQKEVVTLQEARDKAEALEQNNWQLKKLADTAENAVLRLEALEEENLELRRGAEAFKVSSARLAQLQEENNELERERDDLRALGKKAERLEVRCSSLESENERLQLSLEGSVTKISELERELHELEAENQKLHGEVEELRMIVKRLDSLEEAKRHVEQELVLSEKERKQLEKESRRLRQQLDVKEAALDESSLHVTSLEKQSAALNKELDRLKETAGRVKELEWENKELQKQATIDKKTLVTLREDLVNEKLKVQQQQNELEKLSHELEKIGLNREKLLQEEHSCEDSKFKILETKIDSTLKKTLEIREEKIQSLESRLEESSSLNQQLRMELASVRKLKKAHSQQCSCITQLRVLYWMSCDSSRMPAPHNLTSKISPCSNAALQTEKQLLKEQLRQLDSQNGQLNTQLVALQRQTAVLQEHNTALHTQTARLQVENSTLGSQSAALTAQSSVLQDQLRVLEGEAEALRRQCEETRAEHEGVLRDHERLLAVHERQAAEYELLISQHRALKGAQRALEQNHRHLENKYAVLLSQKSAMEELEATLHKERESLGAEIQKNTLILGENQSLRGEIDRLKQAHEQLRKEYDGVQLQSKELKTSLNSAQLELSRWQARYDQLKEQHQGLDISLTKMDNHCELLTRLKGNLEEENHHLLSQIQMLSQQNQTLLDRTMESKELYHEEQKQYIDKLNTLRRQKEKLEEKIMNQYKFYDPTPKKRSQWAGAKALARLIKPKKDSSRERTHSASDVPLPATPAPDYPDVPSALLPPPLPPRQPQRSLDATTTSARVMDESPSESPASASSTEGVSEGLRRSSKYSFHRPRTSSAEVSSAPLPLRRTVCQNLFEADRKSSSMASPNSSQARVFAAGGLGDASMSRSGNQVSRSRSSTLPYDTPSQKGGTRPARRRPSSPGSEMVTLEEFLQESNAPLPMVGKYSWDKDPSTPRGTQTPDPPESGTQPNPLSPMRDGAKTPTSYVTPTVKAAPPGISSEGRAPKPGQCVKPSVRQPEVTTPSGQPHTLPGRAGGSAGGSRPPAQHHGSPRAASRNLNRTFSLASAELLCSSGPDGYQQDGGIPRMRTEQGQGDTVVRRVGAVTRERPLSARLAGPSPPPGEMSPHSTDPRRLSYAPPREEHALTPMHHPTSSSLPASPGPVDRQSSGAAGTSQAGPHSRRPVSQLRAEVAMVTPVRSECPVLKKQDGGGGNANPEEHLKVAPASPDPSSDSQTVWYEYGCV</sequence>
<keyword evidence="2" id="KW-0963">Cytoplasm</keyword>
<dbReference type="SUPFAM" id="SSF116907">
    <property type="entry name" value="Hook domain"/>
    <property type="match status" value="1"/>
</dbReference>
<dbReference type="InterPro" id="IPR043936">
    <property type="entry name" value="HOOK_N"/>
</dbReference>
<evidence type="ECO:0000256" key="5">
    <source>
        <dbReference type="ARBA" id="ARBA00061299"/>
    </source>
</evidence>
<keyword evidence="4 6" id="KW-0175">Coiled coil</keyword>
<dbReference type="GO" id="GO:0007165">
    <property type="term" value="P:signal transduction"/>
    <property type="evidence" value="ECO:0007669"/>
    <property type="project" value="UniProtKB-ARBA"/>
</dbReference>
<dbReference type="GO" id="GO:0005737">
    <property type="term" value="C:cytoplasm"/>
    <property type="evidence" value="ECO:0007669"/>
    <property type="project" value="UniProtKB-SubCell"/>
</dbReference>
<feature type="region of interest" description="Disordered" evidence="7">
    <location>
        <begin position="1829"/>
        <end position="1863"/>
    </location>
</feature>
<comment type="similarity">
    <text evidence="5">Belongs to the CCDC88 family.</text>
</comment>
<keyword evidence="10" id="KW-1185">Reference proteome</keyword>
<dbReference type="Proteomes" id="UP000694397">
    <property type="component" value="Chromosome 15"/>
</dbReference>
<evidence type="ECO:0000256" key="3">
    <source>
        <dbReference type="ARBA" id="ARBA00022658"/>
    </source>
</evidence>
<feature type="coiled-coil region" evidence="6">
    <location>
        <begin position="947"/>
        <end position="988"/>
    </location>
</feature>
<reference evidence="9 10" key="1">
    <citation type="submission" date="2019-04" db="EMBL/GenBank/DDBJ databases">
        <authorList>
            <consortium name="Wellcome Sanger Institute Data Sharing"/>
        </authorList>
    </citation>
    <scope>NUCLEOTIDE SEQUENCE [LARGE SCALE GENOMIC DNA]</scope>
</reference>
<dbReference type="InterPro" id="IPR036872">
    <property type="entry name" value="CH_dom_sf"/>
</dbReference>
<dbReference type="GO" id="GO:0051959">
    <property type="term" value="F:dynein light intermediate chain binding"/>
    <property type="evidence" value="ECO:0007669"/>
    <property type="project" value="TreeGrafter"/>
</dbReference>
<feature type="compositionally biased region" description="Pro residues" evidence="7">
    <location>
        <begin position="1392"/>
        <end position="1415"/>
    </location>
</feature>
<evidence type="ECO:0000313" key="10">
    <source>
        <dbReference type="Proteomes" id="UP000694397"/>
    </source>
</evidence>
<evidence type="ECO:0000256" key="6">
    <source>
        <dbReference type="SAM" id="Coils"/>
    </source>
</evidence>
<evidence type="ECO:0000259" key="8">
    <source>
        <dbReference type="PROSITE" id="PS50021"/>
    </source>
</evidence>
<evidence type="ECO:0000256" key="7">
    <source>
        <dbReference type="SAM" id="MobiDB-lite"/>
    </source>
</evidence>
<accession>A0A8C9TRE0</accession>
<feature type="compositionally biased region" description="Polar residues" evidence="7">
    <location>
        <begin position="1515"/>
        <end position="1538"/>
    </location>
</feature>
<reference evidence="9" key="3">
    <citation type="submission" date="2025-09" db="UniProtKB">
        <authorList>
            <consortium name="Ensembl"/>
        </authorList>
    </citation>
    <scope>IDENTIFICATION</scope>
</reference>
<name>A0A8C9TRE0_SCLFO</name>
<organism evidence="9 10">
    <name type="scientific">Scleropages formosus</name>
    <name type="common">Asian bonytongue</name>
    <name type="synonym">Osteoglossum formosum</name>
    <dbReference type="NCBI Taxonomy" id="113540"/>
    <lineage>
        <taxon>Eukaryota</taxon>
        <taxon>Metazoa</taxon>
        <taxon>Chordata</taxon>
        <taxon>Craniata</taxon>
        <taxon>Vertebrata</taxon>
        <taxon>Euteleostomi</taxon>
        <taxon>Actinopterygii</taxon>
        <taxon>Neopterygii</taxon>
        <taxon>Teleostei</taxon>
        <taxon>Osteoglossocephala</taxon>
        <taxon>Osteoglossomorpha</taxon>
        <taxon>Osteoglossiformes</taxon>
        <taxon>Osteoglossidae</taxon>
        <taxon>Scleropages</taxon>
    </lineage>
</organism>
<feature type="coiled-coil region" evidence="6">
    <location>
        <begin position="1093"/>
        <end position="1176"/>
    </location>
</feature>
<dbReference type="PROSITE" id="PS50021">
    <property type="entry name" value="CH"/>
    <property type="match status" value="1"/>
</dbReference>
<feature type="coiled-coil region" evidence="6">
    <location>
        <begin position="1023"/>
        <end position="1057"/>
    </location>
</feature>
<dbReference type="GO" id="GO:0008017">
    <property type="term" value="F:microtubule binding"/>
    <property type="evidence" value="ECO:0007669"/>
    <property type="project" value="TreeGrafter"/>
</dbReference>
<dbReference type="InterPro" id="IPR001715">
    <property type="entry name" value="CH_dom"/>
</dbReference>
<feature type="region of interest" description="Disordered" evidence="7">
    <location>
        <begin position="1371"/>
        <end position="1471"/>
    </location>
</feature>
<gene>
    <name evidence="9" type="primary">CCDC88C</name>
    <name evidence="9" type="synonym">ccdc88c</name>
</gene>
<feature type="coiled-coil region" evidence="6">
    <location>
        <begin position="454"/>
        <end position="923"/>
    </location>
</feature>
<dbReference type="PANTHER" id="PTHR18947:SF31">
    <property type="entry name" value="PROTEIN DAPLE"/>
    <property type="match status" value="1"/>
</dbReference>
<feature type="compositionally biased region" description="Polar residues" evidence="7">
    <location>
        <begin position="1584"/>
        <end position="1600"/>
    </location>
</feature>
<feature type="region of interest" description="Disordered" evidence="7">
    <location>
        <begin position="1702"/>
        <end position="1817"/>
    </location>
</feature>
<dbReference type="GO" id="GO:0031122">
    <property type="term" value="P:cytoplasmic microtubule organization"/>
    <property type="evidence" value="ECO:0007669"/>
    <property type="project" value="TreeGrafter"/>
</dbReference>